<evidence type="ECO:0000259" key="9">
    <source>
        <dbReference type="Pfam" id="PF00361"/>
    </source>
</evidence>
<dbReference type="OrthoDB" id="9768329at2"/>
<comment type="subcellular location">
    <subcellularLocation>
        <location evidence="1">Cell membrane</location>
        <topology evidence="1">Multi-pass membrane protein</topology>
    </subcellularLocation>
    <subcellularLocation>
        <location evidence="7">Membrane</location>
        <topology evidence="7">Multi-pass membrane protein</topology>
    </subcellularLocation>
</comment>
<feature type="domain" description="NADH:quinone oxidoreductase/Mrp antiporter transmembrane" evidence="9">
    <location>
        <begin position="122"/>
        <end position="264"/>
    </location>
</feature>
<keyword evidence="11" id="KW-1185">Reference proteome</keyword>
<sequence>MSEILLLFSPLWPLVLALPNLHRRLPWPAHMALLPAAVLLFVPQEVAIELPWLYSGAGMGVDSHSRWWLAVSVVFWGIAATLRDKADGGTNSLFLLSMSGQLGAVLATDMVVFLSSSTLMGYASIGLLCADSDVAARRAGRLYLVALVIADLVLFEAMLLAAELTGSVGFASLPLVVSWPNISALYLVLVIIGFALKVGVWPIHQWLTLAYHPGRLARSLLLWLGPVGTGLLGAAQWLPPGKVAAPWLGTGLQALGAASVLYCLVVVGSGAQRQRQPAYVVIMVTGGLVMALGTALVTPEGWSRSGGALSMVVALGIGAALGGAGLQRHRGQVPVVRAKPEVLAVERWCQAFIEWGRRVGTDPVPGVRAWWITWWREHWRLSQWVRVFEAGEQVLRRWRLALSLLLGLCILAVSVALWLLQVGLTGGAG</sequence>
<dbReference type="Pfam" id="PF00361">
    <property type="entry name" value="Proton_antipo_M"/>
    <property type="match status" value="1"/>
</dbReference>
<evidence type="ECO:0000256" key="5">
    <source>
        <dbReference type="ARBA" id="ARBA00023002"/>
    </source>
</evidence>
<proteinExistence type="predicted"/>
<evidence type="ECO:0000256" key="3">
    <source>
        <dbReference type="ARBA" id="ARBA00022692"/>
    </source>
</evidence>
<feature type="transmembrane region" description="Helical" evidence="8">
    <location>
        <begin position="279"/>
        <end position="296"/>
    </location>
</feature>
<dbReference type="GO" id="GO:0005886">
    <property type="term" value="C:plasma membrane"/>
    <property type="evidence" value="ECO:0007669"/>
    <property type="project" value="UniProtKB-SubCell"/>
</dbReference>
<evidence type="ECO:0000313" key="10">
    <source>
        <dbReference type="EMBL" id="SDJ16234.1"/>
    </source>
</evidence>
<dbReference type="PANTHER" id="PTHR42682:SF4">
    <property type="entry name" value="NADH-UBIQUINONE_PLASTOQUINONE"/>
    <property type="match status" value="1"/>
</dbReference>
<feature type="transmembrane region" description="Helical" evidence="8">
    <location>
        <begin position="220"/>
        <end position="238"/>
    </location>
</feature>
<feature type="transmembrane region" description="Helical" evidence="8">
    <location>
        <begin position="182"/>
        <end position="200"/>
    </location>
</feature>
<protein>
    <submittedName>
        <fullName evidence="10">Proton-conducting membrane transporter</fullName>
    </submittedName>
</protein>
<evidence type="ECO:0000256" key="6">
    <source>
        <dbReference type="ARBA" id="ARBA00023136"/>
    </source>
</evidence>
<evidence type="ECO:0000256" key="8">
    <source>
        <dbReference type="SAM" id="Phobius"/>
    </source>
</evidence>
<keyword evidence="2" id="KW-1003">Cell membrane</keyword>
<dbReference type="RefSeq" id="WP_090364759.1">
    <property type="nucleotide sequence ID" value="NZ_FNEM01000005.1"/>
</dbReference>
<feature type="transmembrane region" description="Helical" evidence="8">
    <location>
        <begin position="142"/>
        <end position="162"/>
    </location>
</feature>
<gene>
    <name evidence="10" type="ORF">SAMN04488540_105173</name>
</gene>
<name>A0A1G8RGK7_9GAMM</name>
<evidence type="ECO:0000313" key="11">
    <source>
        <dbReference type="Proteomes" id="UP000199527"/>
    </source>
</evidence>
<dbReference type="InterPro" id="IPR001750">
    <property type="entry name" value="ND/Mrp_TM"/>
</dbReference>
<feature type="transmembrane region" description="Helical" evidence="8">
    <location>
        <begin position="102"/>
        <end position="130"/>
    </location>
</feature>
<accession>A0A1G8RGK7</accession>
<keyword evidence="4 8" id="KW-1133">Transmembrane helix</keyword>
<dbReference type="InterPro" id="IPR052175">
    <property type="entry name" value="ComplexI-like_HydComp"/>
</dbReference>
<evidence type="ECO:0000256" key="1">
    <source>
        <dbReference type="ARBA" id="ARBA00004651"/>
    </source>
</evidence>
<feature type="transmembrane region" description="Helical" evidence="8">
    <location>
        <begin position="400"/>
        <end position="420"/>
    </location>
</feature>
<dbReference type="PANTHER" id="PTHR42682">
    <property type="entry name" value="HYDROGENASE-4 COMPONENT F"/>
    <property type="match status" value="1"/>
</dbReference>
<reference evidence="11" key="1">
    <citation type="submission" date="2016-10" db="EMBL/GenBank/DDBJ databases">
        <authorList>
            <person name="Varghese N."/>
            <person name="Submissions S."/>
        </authorList>
    </citation>
    <scope>NUCLEOTIDE SEQUENCE [LARGE SCALE GENOMIC DNA]</scope>
    <source>
        <strain evidence="11">DSM 23317</strain>
    </source>
</reference>
<dbReference type="EMBL" id="FNEM01000005">
    <property type="protein sequence ID" value="SDJ16234.1"/>
    <property type="molecule type" value="Genomic_DNA"/>
</dbReference>
<keyword evidence="5" id="KW-0560">Oxidoreductase</keyword>
<feature type="transmembrane region" description="Helical" evidence="8">
    <location>
        <begin position="308"/>
        <end position="326"/>
    </location>
</feature>
<keyword evidence="6 8" id="KW-0472">Membrane</keyword>
<organism evidence="10 11">
    <name type="scientific">Ferrimonas sediminum</name>
    <dbReference type="NCBI Taxonomy" id="718193"/>
    <lineage>
        <taxon>Bacteria</taxon>
        <taxon>Pseudomonadati</taxon>
        <taxon>Pseudomonadota</taxon>
        <taxon>Gammaproteobacteria</taxon>
        <taxon>Alteromonadales</taxon>
        <taxon>Ferrimonadaceae</taxon>
        <taxon>Ferrimonas</taxon>
    </lineage>
</organism>
<feature type="transmembrane region" description="Helical" evidence="8">
    <location>
        <begin position="244"/>
        <end position="267"/>
    </location>
</feature>
<keyword evidence="3 7" id="KW-0812">Transmembrane</keyword>
<dbReference type="AlphaFoldDB" id="A0A1G8RGK7"/>
<evidence type="ECO:0000256" key="4">
    <source>
        <dbReference type="ARBA" id="ARBA00022989"/>
    </source>
</evidence>
<dbReference type="GO" id="GO:0016491">
    <property type="term" value="F:oxidoreductase activity"/>
    <property type="evidence" value="ECO:0007669"/>
    <property type="project" value="UniProtKB-KW"/>
</dbReference>
<evidence type="ECO:0000256" key="2">
    <source>
        <dbReference type="ARBA" id="ARBA00022475"/>
    </source>
</evidence>
<evidence type="ECO:0000256" key="7">
    <source>
        <dbReference type="RuleBase" id="RU000320"/>
    </source>
</evidence>
<dbReference type="Proteomes" id="UP000199527">
    <property type="component" value="Unassembled WGS sequence"/>
</dbReference>